<keyword evidence="1" id="KW-0732">Signal</keyword>
<reference evidence="3" key="1">
    <citation type="submission" date="2016-02" db="EMBL/GenBank/DDBJ databases">
        <authorList>
            <person name="Wibberg D."/>
        </authorList>
    </citation>
    <scope>NUCLEOTIDE SEQUENCE [LARGE SCALE GENOMIC DNA]</scope>
</reference>
<sequence>MTGAVTFAVLMVTAYPAHALADHVIGQTDRQAALKATRGWAGWTALARHVGAYHLIVTAMTAAVIAVFALPVSPVGAAAGLAVSAATHALWNRRAPVH</sequence>
<keyword evidence="3" id="KW-1185">Reference proteome</keyword>
<organism evidence="2 3">
    <name type="scientific">Candidatus Protofrankia californiensis</name>
    <dbReference type="NCBI Taxonomy" id="1839754"/>
    <lineage>
        <taxon>Bacteria</taxon>
        <taxon>Bacillati</taxon>
        <taxon>Actinomycetota</taxon>
        <taxon>Actinomycetes</taxon>
        <taxon>Frankiales</taxon>
        <taxon>Frankiaceae</taxon>
        <taxon>Protofrankia</taxon>
    </lineage>
</organism>
<feature type="signal peptide" evidence="1">
    <location>
        <begin position="1"/>
        <end position="19"/>
    </location>
</feature>
<evidence type="ECO:0000256" key="1">
    <source>
        <dbReference type="SAM" id="SignalP"/>
    </source>
</evidence>
<accession>A0A1C3NVQ2</accession>
<protein>
    <submittedName>
        <fullName evidence="2">Putative membrane protein</fullName>
    </submittedName>
</protein>
<evidence type="ECO:0000313" key="2">
    <source>
        <dbReference type="EMBL" id="SBW19602.1"/>
    </source>
</evidence>
<proteinExistence type="predicted"/>
<dbReference type="AlphaFoldDB" id="A0A1C3NVQ2"/>
<feature type="chain" id="PRO_5039002957" evidence="1">
    <location>
        <begin position="20"/>
        <end position="98"/>
    </location>
</feature>
<gene>
    <name evidence="2" type="ORF">FDG2_1450</name>
</gene>
<dbReference type="EMBL" id="FLUV01000596">
    <property type="protein sequence ID" value="SBW19602.1"/>
    <property type="molecule type" value="Genomic_DNA"/>
</dbReference>
<evidence type="ECO:0000313" key="3">
    <source>
        <dbReference type="Proteomes" id="UP000199013"/>
    </source>
</evidence>
<name>A0A1C3NVQ2_9ACTN</name>
<dbReference type="Proteomes" id="UP000199013">
    <property type="component" value="Unassembled WGS sequence"/>
</dbReference>